<keyword evidence="1" id="KW-0472">Membrane</keyword>
<feature type="transmembrane region" description="Helical" evidence="1">
    <location>
        <begin position="73"/>
        <end position="93"/>
    </location>
</feature>
<feature type="transmembrane region" description="Helical" evidence="1">
    <location>
        <begin position="20"/>
        <end position="39"/>
    </location>
</feature>
<name>A0A1J4KXZ3_9EUKA</name>
<dbReference type="GeneID" id="94831938"/>
<keyword evidence="1" id="KW-1133">Transmembrane helix</keyword>
<comment type="caution">
    <text evidence="2">The sequence shown here is derived from an EMBL/GenBank/DDBJ whole genome shotgun (WGS) entry which is preliminary data.</text>
</comment>
<dbReference type="AlphaFoldDB" id="A0A1J4KXZ3"/>
<dbReference type="Proteomes" id="UP000179807">
    <property type="component" value="Unassembled WGS sequence"/>
</dbReference>
<sequence length="159" mass="18535">MGLFGGDPRYVYYQVLYKILVWYDVVMMPTLFVSLLNHFRRTDALVLPIPMFVFELLRVTLNSSHTRGDIPVYVAYLFVTFVTFALDIVNIIVVRNTGFFVITMCGYAIFHGIQLLFCVNVYRSFTYYQDGFYQFSRGSQEQNAQQINIADEIELDNID</sequence>
<dbReference type="VEuPathDB" id="TrichDB:TRFO_13421"/>
<reference evidence="2" key="1">
    <citation type="submission" date="2016-10" db="EMBL/GenBank/DDBJ databases">
        <authorList>
            <person name="Benchimol M."/>
            <person name="Almeida L.G."/>
            <person name="Vasconcelos A.T."/>
            <person name="Perreira-Neves A."/>
            <person name="Rosa I.A."/>
            <person name="Tasca T."/>
            <person name="Bogo M.R."/>
            <person name="de Souza W."/>
        </authorList>
    </citation>
    <scope>NUCLEOTIDE SEQUENCE [LARGE SCALE GENOMIC DNA]</scope>
    <source>
        <strain evidence="2">K</strain>
    </source>
</reference>
<protein>
    <submittedName>
        <fullName evidence="2">Uncharacterized protein</fullName>
    </submittedName>
</protein>
<dbReference type="EMBL" id="MLAK01000145">
    <property type="protein sequence ID" value="OHT16103.1"/>
    <property type="molecule type" value="Genomic_DNA"/>
</dbReference>
<proteinExistence type="predicted"/>
<evidence type="ECO:0000313" key="3">
    <source>
        <dbReference type="Proteomes" id="UP000179807"/>
    </source>
</evidence>
<keyword evidence="1" id="KW-0812">Transmembrane</keyword>
<feature type="transmembrane region" description="Helical" evidence="1">
    <location>
        <begin position="99"/>
        <end position="122"/>
    </location>
</feature>
<evidence type="ECO:0000256" key="1">
    <source>
        <dbReference type="SAM" id="Phobius"/>
    </source>
</evidence>
<keyword evidence="3" id="KW-1185">Reference proteome</keyword>
<evidence type="ECO:0000313" key="2">
    <source>
        <dbReference type="EMBL" id="OHT16103.1"/>
    </source>
</evidence>
<dbReference type="RefSeq" id="XP_068369239.1">
    <property type="nucleotide sequence ID" value="XM_068497234.1"/>
</dbReference>
<gene>
    <name evidence="2" type="ORF">TRFO_13421</name>
</gene>
<accession>A0A1J4KXZ3</accession>
<organism evidence="2 3">
    <name type="scientific">Tritrichomonas foetus</name>
    <dbReference type="NCBI Taxonomy" id="1144522"/>
    <lineage>
        <taxon>Eukaryota</taxon>
        <taxon>Metamonada</taxon>
        <taxon>Parabasalia</taxon>
        <taxon>Tritrichomonadida</taxon>
        <taxon>Tritrichomonadidae</taxon>
        <taxon>Tritrichomonas</taxon>
    </lineage>
</organism>